<evidence type="ECO:0000313" key="5">
    <source>
        <dbReference type="Proteomes" id="UP000244441"/>
    </source>
</evidence>
<keyword evidence="2" id="KW-0732">Signal</keyword>
<protein>
    <submittedName>
        <fullName evidence="4">Amino acid ABC transporter substrate-binding protein</fullName>
    </submittedName>
</protein>
<accession>A0A2S0VMK9</accession>
<reference evidence="4 5" key="1">
    <citation type="submission" date="2018-01" db="EMBL/GenBank/DDBJ databases">
        <title>Genome sequence of a Cantenovulum-like bacteria.</title>
        <authorList>
            <person name="Tan W.R."/>
            <person name="Lau N.-S."/>
            <person name="Go F."/>
            <person name="Amirul A.-A.A."/>
        </authorList>
    </citation>
    <scope>NUCLEOTIDE SEQUENCE [LARGE SCALE GENOMIC DNA]</scope>
    <source>
        <strain evidence="4 5">CCB-QB4</strain>
    </source>
</reference>
<evidence type="ECO:0000313" key="4">
    <source>
        <dbReference type="EMBL" id="AWB65436.1"/>
    </source>
</evidence>
<evidence type="ECO:0000256" key="1">
    <source>
        <dbReference type="ARBA" id="ARBA00010333"/>
    </source>
</evidence>
<dbReference type="Gene3D" id="3.40.190.10">
    <property type="entry name" value="Periplasmic binding protein-like II"/>
    <property type="match status" value="2"/>
</dbReference>
<dbReference type="AlphaFoldDB" id="A0A2S0VMK9"/>
<proteinExistence type="inferred from homology"/>
<keyword evidence="5" id="KW-1185">Reference proteome</keyword>
<comment type="similarity">
    <text evidence="1">Belongs to the bacterial solute-binding protein 3 family.</text>
</comment>
<dbReference type="EMBL" id="CP026604">
    <property type="protein sequence ID" value="AWB65436.1"/>
    <property type="molecule type" value="Genomic_DNA"/>
</dbReference>
<dbReference type="KEGG" id="cate:C2869_02840"/>
<evidence type="ECO:0000256" key="2">
    <source>
        <dbReference type="ARBA" id="ARBA00022729"/>
    </source>
</evidence>
<dbReference type="SUPFAM" id="SSF53850">
    <property type="entry name" value="Periplasmic binding protein-like II"/>
    <property type="match status" value="1"/>
</dbReference>
<sequence>MAGLTKPPYVIKNQKSGFEIELLTSVFKRMGKAPKFVFSPAGRNSKVLSSGLADAMMTVNKQIVKDATRLTQPYVIYQNVAICLKQTQCQINQISDLARYRVAAFKQAHILLGQEYANTVSKSTLYTELVDQDKQVQLLHLRKVDVLIIDINIFGYYQRQLPQDKQNIDVSEHAIFAPNLYQLALANRKDVQLFNETLNLILRSQHYRLLINKYQLEQQVSLLRSGISVIN</sequence>
<gene>
    <name evidence="4" type="ORF">C2869_02840</name>
</gene>
<name>A0A2S0VMK9_9ALTE</name>
<dbReference type="RefSeq" id="WP_108601513.1">
    <property type="nucleotide sequence ID" value="NZ_CP026604.1"/>
</dbReference>
<organism evidence="4 5">
    <name type="scientific">Saccharobesus litoralis</name>
    <dbReference type="NCBI Taxonomy" id="2172099"/>
    <lineage>
        <taxon>Bacteria</taxon>
        <taxon>Pseudomonadati</taxon>
        <taxon>Pseudomonadota</taxon>
        <taxon>Gammaproteobacteria</taxon>
        <taxon>Alteromonadales</taxon>
        <taxon>Alteromonadaceae</taxon>
        <taxon>Saccharobesus</taxon>
    </lineage>
</organism>
<feature type="domain" description="Solute-binding protein family 3/N-terminal" evidence="3">
    <location>
        <begin position="6"/>
        <end position="214"/>
    </location>
</feature>
<dbReference type="OrthoDB" id="245568at2"/>
<evidence type="ECO:0000259" key="3">
    <source>
        <dbReference type="Pfam" id="PF00497"/>
    </source>
</evidence>
<dbReference type="Pfam" id="PF00497">
    <property type="entry name" value="SBP_bac_3"/>
    <property type="match status" value="1"/>
</dbReference>
<dbReference type="Proteomes" id="UP000244441">
    <property type="component" value="Chromosome"/>
</dbReference>
<dbReference type="PANTHER" id="PTHR35936">
    <property type="entry name" value="MEMBRANE-BOUND LYTIC MUREIN TRANSGLYCOSYLASE F"/>
    <property type="match status" value="1"/>
</dbReference>
<dbReference type="InterPro" id="IPR001638">
    <property type="entry name" value="Solute-binding_3/MltF_N"/>
</dbReference>
<dbReference type="PANTHER" id="PTHR35936:SF19">
    <property type="entry name" value="AMINO-ACID-BINDING PROTEIN YXEM-RELATED"/>
    <property type="match status" value="1"/>
</dbReference>